<reference evidence="2 3" key="1">
    <citation type="submission" date="2019-11" db="EMBL/GenBank/DDBJ databases">
        <title>Whole genome sequence of Haloferax sp. MBLA0078.</title>
        <authorList>
            <person name="Seo M.-J."/>
            <person name="Cho E.-S."/>
        </authorList>
    </citation>
    <scope>NUCLEOTIDE SEQUENCE [LARGE SCALE GENOMIC DNA]</scope>
    <source>
        <strain evidence="2 3">MBLA0078</strain>
    </source>
</reference>
<name>A0A6A8G2P9_9EURY</name>
<gene>
    <name evidence="2" type="ORF">GJR99_00415</name>
</gene>
<organism evidence="2 3">
    <name type="scientific">Haloferax marinum</name>
    <dbReference type="NCBI Taxonomy" id="2666143"/>
    <lineage>
        <taxon>Archaea</taxon>
        <taxon>Methanobacteriati</taxon>
        <taxon>Methanobacteriota</taxon>
        <taxon>Stenosarchaea group</taxon>
        <taxon>Halobacteria</taxon>
        <taxon>Halobacteriales</taxon>
        <taxon>Haloferacaceae</taxon>
        <taxon>Haloferax</taxon>
    </lineage>
</organism>
<dbReference type="AlphaFoldDB" id="A0A6A8G2P9"/>
<dbReference type="Proteomes" id="UP000443423">
    <property type="component" value="Unassembled WGS sequence"/>
</dbReference>
<dbReference type="RefSeq" id="WP_151108715.1">
    <property type="nucleotide sequence ID" value="NZ_WKJQ01000001.1"/>
</dbReference>
<comment type="caution">
    <text evidence="2">The sequence shown here is derived from an EMBL/GenBank/DDBJ whole genome shotgun (WGS) entry which is preliminary data.</text>
</comment>
<proteinExistence type="predicted"/>
<dbReference type="EMBL" id="WKJQ01000001">
    <property type="protein sequence ID" value="MRW95037.1"/>
    <property type="molecule type" value="Genomic_DNA"/>
</dbReference>
<feature type="compositionally biased region" description="Basic and acidic residues" evidence="1">
    <location>
        <begin position="107"/>
        <end position="117"/>
    </location>
</feature>
<evidence type="ECO:0000256" key="1">
    <source>
        <dbReference type="SAM" id="MobiDB-lite"/>
    </source>
</evidence>
<evidence type="ECO:0000313" key="3">
    <source>
        <dbReference type="Proteomes" id="UP000443423"/>
    </source>
</evidence>
<dbReference type="OrthoDB" id="307039at2157"/>
<accession>A0A6A8G2P9</accession>
<sequence>MSSYSLTALVAVFVVGVVLGGASVAFVTPTETTTSPTSSISAATGCLAPDETAPSSWVVRMPAGEQTTFAFNRTFTHETPSVRIDGTVETVADGEYVYRLTTGPDEDSQKPPSDDCTPRTTMDAVVSIPSDYESLTIVFDGEEMVTIENDGSNPLYRPLEG</sequence>
<keyword evidence="3" id="KW-1185">Reference proteome</keyword>
<protein>
    <submittedName>
        <fullName evidence="2">Uncharacterized protein</fullName>
    </submittedName>
</protein>
<evidence type="ECO:0000313" key="2">
    <source>
        <dbReference type="EMBL" id="MRW95037.1"/>
    </source>
</evidence>
<feature type="region of interest" description="Disordered" evidence="1">
    <location>
        <begin position="101"/>
        <end position="120"/>
    </location>
</feature>